<sequence>MAALLALVAGYNPAMHRPAVQVRAIGAQMADISAFGNVWGFEAKKAIFDKWDPEKPRDYDNFNPFERNDEGSMSDTNGCFPGQSRGYKSPIRPDQSWAIMQAEKLKMEELAKNPKFSIKGRPGNFSPSWQKDLKAPP</sequence>
<feature type="region of interest" description="Disordered" evidence="1">
    <location>
        <begin position="114"/>
        <end position="137"/>
    </location>
</feature>
<dbReference type="AlphaFoldDB" id="A0AB34JF42"/>
<proteinExistence type="predicted"/>
<comment type="caution">
    <text evidence="2">The sequence shown here is derived from an EMBL/GenBank/DDBJ whole genome shotgun (WGS) entry which is preliminary data.</text>
</comment>
<name>A0AB34JF42_PRYPA</name>
<feature type="compositionally biased region" description="Basic and acidic residues" evidence="1">
    <location>
        <begin position="59"/>
        <end position="70"/>
    </location>
</feature>
<dbReference type="Proteomes" id="UP001515480">
    <property type="component" value="Unassembled WGS sequence"/>
</dbReference>
<feature type="region of interest" description="Disordered" evidence="1">
    <location>
        <begin position="59"/>
        <end position="93"/>
    </location>
</feature>
<dbReference type="EMBL" id="JBGBPQ010000008">
    <property type="protein sequence ID" value="KAL1520499.1"/>
    <property type="molecule type" value="Genomic_DNA"/>
</dbReference>
<gene>
    <name evidence="2" type="ORF">AB1Y20_022078</name>
</gene>
<organism evidence="2 3">
    <name type="scientific">Prymnesium parvum</name>
    <name type="common">Toxic golden alga</name>
    <dbReference type="NCBI Taxonomy" id="97485"/>
    <lineage>
        <taxon>Eukaryota</taxon>
        <taxon>Haptista</taxon>
        <taxon>Haptophyta</taxon>
        <taxon>Prymnesiophyceae</taxon>
        <taxon>Prymnesiales</taxon>
        <taxon>Prymnesiaceae</taxon>
        <taxon>Prymnesium</taxon>
    </lineage>
</organism>
<keyword evidence="3" id="KW-1185">Reference proteome</keyword>
<evidence type="ECO:0000313" key="3">
    <source>
        <dbReference type="Proteomes" id="UP001515480"/>
    </source>
</evidence>
<protein>
    <submittedName>
        <fullName evidence="2">Uncharacterized protein</fullName>
    </submittedName>
</protein>
<accession>A0AB34JF42</accession>
<evidence type="ECO:0000313" key="2">
    <source>
        <dbReference type="EMBL" id="KAL1520499.1"/>
    </source>
</evidence>
<reference evidence="2 3" key="1">
    <citation type="journal article" date="2024" name="Science">
        <title>Giant polyketide synthase enzymes in the biosynthesis of giant marine polyether toxins.</title>
        <authorList>
            <person name="Fallon T.R."/>
            <person name="Shende V.V."/>
            <person name="Wierzbicki I.H."/>
            <person name="Pendleton A.L."/>
            <person name="Watervoot N.F."/>
            <person name="Auber R.P."/>
            <person name="Gonzalez D.J."/>
            <person name="Wisecaver J.H."/>
            <person name="Moore B.S."/>
        </authorList>
    </citation>
    <scope>NUCLEOTIDE SEQUENCE [LARGE SCALE GENOMIC DNA]</scope>
    <source>
        <strain evidence="2 3">12B1</strain>
    </source>
</reference>
<evidence type="ECO:0000256" key="1">
    <source>
        <dbReference type="SAM" id="MobiDB-lite"/>
    </source>
</evidence>